<keyword evidence="7" id="KW-1185">Reference proteome</keyword>
<feature type="transmembrane region" description="Helical" evidence="5">
    <location>
        <begin position="31"/>
        <end position="48"/>
    </location>
</feature>
<name>K2HAI6_9RHOB</name>
<protein>
    <submittedName>
        <fullName evidence="6">Uncharacterized protein</fullName>
    </submittedName>
</protein>
<reference evidence="6 7" key="1">
    <citation type="journal article" date="2012" name="J. Bacteriol.">
        <title>Draft Genome Sequence of Oceaniovalibus guishaninsula JLT2003T.</title>
        <authorList>
            <person name="Tang K."/>
            <person name="Liu K."/>
            <person name="Jiao N."/>
        </authorList>
    </citation>
    <scope>NUCLEOTIDE SEQUENCE [LARGE SCALE GENOMIC DNA]</scope>
    <source>
        <strain evidence="6 7">JLT2003</strain>
    </source>
</reference>
<evidence type="ECO:0000256" key="3">
    <source>
        <dbReference type="ARBA" id="ARBA00022989"/>
    </source>
</evidence>
<evidence type="ECO:0000256" key="4">
    <source>
        <dbReference type="ARBA" id="ARBA00023136"/>
    </source>
</evidence>
<dbReference type="STRING" id="1231392.OCGS_1381"/>
<sequence>MVYWSFITFTVALTAGLVGFGGEPGELAVTGQGLFFVFLVVSAVLLLLKMMRDG</sequence>
<evidence type="ECO:0000313" key="7">
    <source>
        <dbReference type="Proteomes" id="UP000006765"/>
    </source>
</evidence>
<dbReference type="RefSeq" id="WP_007426533.1">
    <property type="nucleotide sequence ID" value="NZ_AMGO01000021.1"/>
</dbReference>
<keyword evidence="3 5" id="KW-1133">Transmembrane helix</keyword>
<dbReference type="AlphaFoldDB" id="K2HAI6"/>
<dbReference type="EMBL" id="AMGO01000021">
    <property type="protein sequence ID" value="EKE44543.1"/>
    <property type="molecule type" value="Genomic_DNA"/>
</dbReference>
<evidence type="ECO:0000256" key="5">
    <source>
        <dbReference type="SAM" id="Phobius"/>
    </source>
</evidence>
<dbReference type="InterPro" id="IPR009760">
    <property type="entry name" value="DUF1328"/>
</dbReference>
<dbReference type="Proteomes" id="UP000006765">
    <property type="component" value="Unassembled WGS sequence"/>
</dbReference>
<evidence type="ECO:0000313" key="6">
    <source>
        <dbReference type="EMBL" id="EKE44543.1"/>
    </source>
</evidence>
<dbReference type="GO" id="GO:0005886">
    <property type="term" value="C:plasma membrane"/>
    <property type="evidence" value="ECO:0007669"/>
    <property type="project" value="InterPro"/>
</dbReference>
<evidence type="ECO:0000256" key="2">
    <source>
        <dbReference type="ARBA" id="ARBA00022692"/>
    </source>
</evidence>
<proteinExistence type="predicted"/>
<keyword evidence="2 5" id="KW-0812">Transmembrane</keyword>
<comment type="caution">
    <text evidence="6">The sequence shown here is derived from an EMBL/GenBank/DDBJ whole genome shotgun (WGS) entry which is preliminary data.</text>
</comment>
<organism evidence="6 7">
    <name type="scientific">Oceaniovalibus guishaninsula JLT2003</name>
    <dbReference type="NCBI Taxonomy" id="1231392"/>
    <lineage>
        <taxon>Bacteria</taxon>
        <taxon>Pseudomonadati</taxon>
        <taxon>Pseudomonadota</taxon>
        <taxon>Alphaproteobacteria</taxon>
        <taxon>Rhodobacterales</taxon>
        <taxon>Roseobacteraceae</taxon>
        <taxon>Oceaniovalibus</taxon>
    </lineage>
</organism>
<evidence type="ECO:0000256" key="1">
    <source>
        <dbReference type="ARBA" id="ARBA00022475"/>
    </source>
</evidence>
<keyword evidence="4 5" id="KW-0472">Membrane</keyword>
<gene>
    <name evidence="6" type="ORF">OCGS_1381</name>
</gene>
<dbReference type="PIRSF" id="PIRSF036466">
    <property type="entry name" value="UCP036466"/>
    <property type="match status" value="1"/>
</dbReference>
<keyword evidence="1" id="KW-1003">Cell membrane</keyword>
<accession>K2HAI6</accession>